<dbReference type="GO" id="GO:0004803">
    <property type="term" value="F:transposase activity"/>
    <property type="evidence" value="ECO:0007669"/>
    <property type="project" value="TreeGrafter"/>
</dbReference>
<dbReference type="Proteomes" id="UP000184533">
    <property type="component" value="Unassembled WGS sequence"/>
</dbReference>
<evidence type="ECO:0000313" key="3">
    <source>
        <dbReference type="Proteomes" id="UP000184533"/>
    </source>
</evidence>
<dbReference type="Pfam" id="PF13936">
    <property type="entry name" value="HTH_38"/>
    <property type="match status" value="1"/>
</dbReference>
<dbReference type="InterPro" id="IPR025246">
    <property type="entry name" value="IS30-like_HTH"/>
</dbReference>
<protein>
    <submittedName>
        <fullName evidence="2">Helix-turn-helix domain-containing protein</fullName>
    </submittedName>
</protein>
<feature type="domain" description="Transposase IS30-like HTH" evidence="1">
    <location>
        <begin position="4"/>
        <end position="47"/>
    </location>
</feature>
<dbReference type="GO" id="GO:0005829">
    <property type="term" value="C:cytosol"/>
    <property type="evidence" value="ECO:0007669"/>
    <property type="project" value="TreeGrafter"/>
</dbReference>
<sequence length="174" mass="19754">MGTHYRHFDLDERIELARLSGAGHSVRQIASALDRAPSSIARELKRNRGSTIGYKPVYADQQARARRWCGCRLERDEPLRNQVLGQLAAGWSPEQVAGRSGRIGAESIYRFVYAQITRHKDYRWRHYLPRAKSKRGRRARRGGSSVLHMAHRLSLAERPAEVMGGLTPDTGRPI</sequence>
<dbReference type="PANTHER" id="PTHR10948:SF23">
    <property type="entry name" value="TRANSPOSASE INSI FOR INSERTION SEQUENCE ELEMENT IS30A-RELATED"/>
    <property type="match status" value="1"/>
</dbReference>
<evidence type="ECO:0000313" key="2">
    <source>
        <dbReference type="EMBL" id="SHE53572.1"/>
    </source>
</evidence>
<name>A0A1M4U9X4_9HYPH</name>
<reference evidence="2 3" key="1">
    <citation type="submission" date="2016-11" db="EMBL/GenBank/DDBJ databases">
        <authorList>
            <person name="Jaros S."/>
            <person name="Januszkiewicz K."/>
            <person name="Wedrychowicz H."/>
        </authorList>
    </citation>
    <scope>NUCLEOTIDE SEQUENCE [LARGE SCALE GENOMIC DNA]</scope>
    <source>
        <strain evidence="2 3">DSM 17137</strain>
    </source>
</reference>
<proteinExistence type="predicted"/>
<dbReference type="AlphaFoldDB" id="A0A1M4U9X4"/>
<accession>A0A1M4U9X4</accession>
<evidence type="ECO:0000259" key="1">
    <source>
        <dbReference type="Pfam" id="PF13936"/>
    </source>
</evidence>
<dbReference type="InterPro" id="IPR051917">
    <property type="entry name" value="Transposase-Integrase"/>
</dbReference>
<organism evidence="2 3">
    <name type="scientific">Devosia limi DSM 17137</name>
    <dbReference type="NCBI Taxonomy" id="1121477"/>
    <lineage>
        <taxon>Bacteria</taxon>
        <taxon>Pseudomonadati</taxon>
        <taxon>Pseudomonadota</taxon>
        <taxon>Alphaproteobacteria</taxon>
        <taxon>Hyphomicrobiales</taxon>
        <taxon>Devosiaceae</taxon>
        <taxon>Devosia</taxon>
    </lineage>
</organism>
<dbReference type="PANTHER" id="PTHR10948">
    <property type="entry name" value="TRANSPOSASE"/>
    <property type="match status" value="1"/>
</dbReference>
<gene>
    <name evidence="2" type="ORF">SAMN02745223_00664</name>
</gene>
<dbReference type="GO" id="GO:0032196">
    <property type="term" value="P:transposition"/>
    <property type="evidence" value="ECO:0007669"/>
    <property type="project" value="TreeGrafter"/>
</dbReference>
<dbReference type="EMBL" id="FQVC01000001">
    <property type="protein sequence ID" value="SHE53572.1"/>
    <property type="molecule type" value="Genomic_DNA"/>
</dbReference>